<dbReference type="RefSeq" id="WP_382414613.1">
    <property type="nucleotide sequence ID" value="NZ_AP031500.1"/>
</dbReference>
<feature type="transmembrane region" description="Helical" evidence="2">
    <location>
        <begin position="403"/>
        <end position="420"/>
    </location>
</feature>
<dbReference type="Proteomes" id="UP001595548">
    <property type="component" value="Unassembled WGS sequence"/>
</dbReference>
<keyword evidence="2" id="KW-0812">Transmembrane</keyword>
<feature type="transmembrane region" description="Helical" evidence="2">
    <location>
        <begin position="450"/>
        <end position="470"/>
    </location>
</feature>
<dbReference type="PIRSF" id="PIRSF035905">
    <property type="entry name" value="UCP035905_mp"/>
    <property type="match status" value="1"/>
</dbReference>
<feature type="transmembrane region" description="Helical" evidence="2">
    <location>
        <begin position="762"/>
        <end position="779"/>
    </location>
</feature>
<feature type="transmembrane region" description="Helical" evidence="2">
    <location>
        <begin position="130"/>
        <end position="150"/>
    </location>
</feature>
<feature type="transmembrane region" description="Helical" evidence="2">
    <location>
        <begin position="664"/>
        <end position="680"/>
    </location>
</feature>
<feature type="transmembrane region" description="Helical" evidence="2">
    <location>
        <begin position="476"/>
        <end position="498"/>
    </location>
</feature>
<proteinExistence type="predicted"/>
<feature type="transmembrane region" description="Helical" evidence="2">
    <location>
        <begin position="287"/>
        <end position="306"/>
    </location>
</feature>
<feature type="transmembrane region" description="Helical" evidence="2">
    <location>
        <begin position="733"/>
        <end position="750"/>
    </location>
</feature>
<feature type="transmembrane region" description="Helical" evidence="2">
    <location>
        <begin position="265"/>
        <end position="282"/>
    </location>
</feature>
<dbReference type="Pfam" id="PF10101">
    <property type="entry name" value="DUF2339"/>
    <property type="match status" value="1"/>
</dbReference>
<gene>
    <name evidence="3" type="ORF">ACFOEB_04165</name>
</gene>
<evidence type="ECO:0000313" key="3">
    <source>
        <dbReference type="EMBL" id="MFC3154388.1"/>
    </source>
</evidence>
<feature type="transmembrane region" description="Helical" evidence="2">
    <location>
        <begin position="541"/>
        <end position="563"/>
    </location>
</feature>
<feature type="transmembrane region" description="Helical" evidence="2">
    <location>
        <begin position="629"/>
        <end position="652"/>
    </location>
</feature>
<feature type="transmembrane region" description="Helical" evidence="2">
    <location>
        <begin position="799"/>
        <end position="820"/>
    </location>
</feature>
<feature type="transmembrane region" description="Helical" evidence="2">
    <location>
        <begin position="348"/>
        <end position="367"/>
    </location>
</feature>
<feature type="transmembrane region" description="Helical" evidence="2">
    <location>
        <begin position="692"/>
        <end position="713"/>
    </location>
</feature>
<dbReference type="PANTHER" id="PTHR38434">
    <property type="entry name" value="BLL2549 PROTEIN"/>
    <property type="match status" value="1"/>
</dbReference>
<organism evidence="3 4">
    <name type="scientific">Gilvimarinus japonicus</name>
    <dbReference type="NCBI Taxonomy" id="1796469"/>
    <lineage>
        <taxon>Bacteria</taxon>
        <taxon>Pseudomonadati</taxon>
        <taxon>Pseudomonadota</taxon>
        <taxon>Gammaproteobacteria</taxon>
        <taxon>Cellvibrionales</taxon>
        <taxon>Cellvibrionaceae</taxon>
        <taxon>Gilvimarinus</taxon>
    </lineage>
</organism>
<feature type="transmembrane region" description="Helical" evidence="2">
    <location>
        <begin position="426"/>
        <end position="443"/>
    </location>
</feature>
<feature type="transmembrane region" description="Helical" evidence="2">
    <location>
        <begin position="373"/>
        <end position="391"/>
    </location>
</feature>
<feature type="transmembrane region" description="Helical" evidence="2">
    <location>
        <begin position="318"/>
        <end position="336"/>
    </location>
</feature>
<sequence>MQLLLALVILALLYLFTQVRHLRKSVESLQRQLRELAREIPTRAFEDQTQEAASEPDLDLDPIGLEPEALAASHSPVDSQSAVTTPPPHAAFAREQGAPSPQKHTATATSPVFFDRALTWLKRYFTEGNVIVRVGVIVLFFGVAFLLRYANQQGVLPVQLKLCSVAALGVALLAIGWRLRRMRVTYGLILQGGGLGILYITVFAALRLFHLIPPSMSFALLVVMVILSAALAVLQNARSLAVMAVTGGFLAPILSASGQGDHVTLFSYYALLDAGIVAIAWFKAWRILNLLGFVFTFVIASLWGVLNYTPANLPSAQFFLVLFFLFYVSIAIFFARRQPPNLTGYVDASLVFGVPLVGFGLQAGIVYQYQYGLAWAAFALGVFYSLLLILCRRFGGATYRLLAEAYLALAAVFLSLAIPFALDGEWVASVWALEGAGVLWVSLRQRRQLGAAFALALQVLAGVYFLAAQWHRDGEAFLVNSVFLGGVLLALSNGVSSYLLRHSSPDILRVIRQCSQPLLLLALTWWFLNGAQEALANIAPMYVYVAMLLFVATSCMVLGFLELKLQWSELRFTGFGLLLFMLLAAGWALQNLNHPGESWGYAGWLALFCVLSWLLYLRDRRPLAAVNAVGLHLLGWLLFAVLGTTELVWFVVDTLNLADSWECLALVPLSLLLTWCVLKLNVWPWTDHYASYLIYGSSPLVAFMALWSVAISATSAGSFLPLQYVPLLNPLDLTQLAVFFTGFYWWRKVCSVGVIKVSRSHGWAVIAALVFVWCNAMLLRSLHHWSGVSYELNAIVNSALAQAALTIFWALLGLSVMFIATRKHWRNTWLVAAVLLAVVVAKLFLMDMRDSNTLEAIVSFIAVGILLLVVGYFSPLPPKAKAPLAE</sequence>
<feature type="region of interest" description="Disordered" evidence="1">
    <location>
        <begin position="76"/>
        <end position="106"/>
    </location>
</feature>
<feature type="transmembrane region" description="Helical" evidence="2">
    <location>
        <begin position="827"/>
        <end position="845"/>
    </location>
</feature>
<evidence type="ECO:0000256" key="1">
    <source>
        <dbReference type="SAM" id="MobiDB-lite"/>
    </source>
</evidence>
<feature type="transmembrane region" description="Helical" evidence="2">
    <location>
        <begin position="218"/>
        <end position="245"/>
    </location>
</feature>
<feature type="transmembrane region" description="Helical" evidence="2">
    <location>
        <begin position="185"/>
        <end position="206"/>
    </location>
</feature>
<dbReference type="PANTHER" id="PTHR38434:SF1">
    <property type="entry name" value="BLL2549 PROTEIN"/>
    <property type="match status" value="1"/>
</dbReference>
<comment type="caution">
    <text evidence="3">The sequence shown here is derived from an EMBL/GenBank/DDBJ whole genome shotgun (WGS) entry which is preliminary data.</text>
</comment>
<keyword evidence="4" id="KW-1185">Reference proteome</keyword>
<evidence type="ECO:0000313" key="4">
    <source>
        <dbReference type="Proteomes" id="UP001595548"/>
    </source>
</evidence>
<keyword evidence="2" id="KW-1133">Transmembrane helix</keyword>
<name>A0ABV7HP10_9GAMM</name>
<reference evidence="4" key="1">
    <citation type="journal article" date="2019" name="Int. J. Syst. Evol. Microbiol.">
        <title>The Global Catalogue of Microorganisms (GCM) 10K type strain sequencing project: providing services to taxonomists for standard genome sequencing and annotation.</title>
        <authorList>
            <consortium name="The Broad Institute Genomics Platform"/>
            <consortium name="The Broad Institute Genome Sequencing Center for Infectious Disease"/>
            <person name="Wu L."/>
            <person name="Ma J."/>
        </authorList>
    </citation>
    <scope>NUCLEOTIDE SEQUENCE [LARGE SCALE GENOMIC DNA]</scope>
    <source>
        <strain evidence="4">KCTC 52141</strain>
    </source>
</reference>
<feature type="transmembrane region" description="Helical" evidence="2">
    <location>
        <begin position="570"/>
        <end position="589"/>
    </location>
</feature>
<evidence type="ECO:0000256" key="2">
    <source>
        <dbReference type="SAM" id="Phobius"/>
    </source>
</evidence>
<dbReference type="InterPro" id="IPR019286">
    <property type="entry name" value="DUF2339_TM"/>
</dbReference>
<protein>
    <submittedName>
        <fullName evidence="3">DUF2339 domain-containing protein</fullName>
    </submittedName>
</protein>
<feature type="transmembrane region" description="Helical" evidence="2">
    <location>
        <begin position="601"/>
        <end position="617"/>
    </location>
</feature>
<accession>A0ABV7HP10</accession>
<dbReference type="EMBL" id="JBHRTL010000004">
    <property type="protein sequence ID" value="MFC3154388.1"/>
    <property type="molecule type" value="Genomic_DNA"/>
</dbReference>
<dbReference type="InterPro" id="IPR014600">
    <property type="entry name" value="UCP035905_mem"/>
</dbReference>
<feature type="transmembrane region" description="Helical" evidence="2">
    <location>
        <begin position="857"/>
        <end position="874"/>
    </location>
</feature>
<feature type="transmembrane region" description="Helical" evidence="2">
    <location>
        <begin position="510"/>
        <end position="529"/>
    </location>
</feature>
<keyword evidence="2" id="KW-0472">Membrane</keyword>
<feature type="transmembrane region" description="Helical" evidence="2">
    <location>
        <begin position="162"/>
        <end position="179"/>
    </location>
</feature>